<evidence type="ECO:0000256" key="2">
    <source>
        <dbReference type="SAM" id="SignalP"/>
    </source>
</evidence>
<evidence type="ECO:0000256" key="1">
    <source>
        <dbReference type="SAM" id="MobiDB-lite"/>
    </source>
</evidence>
<reference evidence="3" key="1">
    <citation type="submission" date="2014-08" db="EMBL/GenBank/DDBJ databases">
        <authorList>
            <person name="Sharma Rahul"/>
            <person name="Thines Marco"/>
        </authorList>
    </citation>
    <scope>NUCLEOTIDE SEQUENCE</scope>
</reference>
<feature type="signal peptide" evidence="2">
    <location>
        <begin position="1"/>
        <end position="24"/>
    </location>
</feature>
<dbReference type="PANTHER" id="PTHR45985:SF3">
    <property type="entry name" value="CHITIN DEACETYLASE-LIKE 4"/>
    <property type="match status" value="1"/>
</dbReference>
<dbReference type="SUPFAM" id="SSF88713">
    <property type="entry name" value="Glycoside hydrolase/deacetylase"/>
    <property type="match status" value="1"/>
</dbReference>
<dbReference type="PANTHER" id="PTHR45985">
    <property type="match status" value="1"/>
</dbReference>
<dbReference type="GO" id="GO:0005975">
    <property type="term" value="P:carbohydrate metabolic process"/>
    <property type="evidence" value="ECO:0007669"/>
    <property type="project" value="InterPro"/>
</dbReference>
<sequence length="520" mass="55687">MKSLFPSLLLTSSLSILLSFVVNAQDDGAITAGAAPAEAIKAYSCDPASCKLPDCACASTSPPGGLQPKDTPMFIVFTADDALQSYTIDAVNSLLQKRTNPNGCSPKMTYYTQISYTNFSMVTEWYGLGNEIADHTMTHIELAGADEINGNLIALNALAGIPLADIKGFRAPYLNYSAGLLNQLAQSGFLYDSSATSSSPVSDPDTDAFWPYTLDHGLLNDCNTFEDICFGKPQLPGFWEIPMYALFDSSGNANNIHLMDPWLDNSDPAFTLKFMKETFTAHYNGNRQPFGLYTHPIHLSTTYPGLSSPAALVSMINEFLDWAQEQENVWIVSSEQLLAWVRDPKSITDLGQSDALKCQNVTLPAGTNICNGLPGYDSSLLARCSFSDFPFSTCYGCPKSQPSVSDPNPEQVPVGGSGLRHRLPSNCSTACWDPIGNTCVSGSDCLFEDTSRPIGPNGSELTGGGTDSPSSTLDSSAPAATATKIYVPFSNNASPIAKLSNQKFIVEVLVALIGAVTTFM</sequence>
<protein>
    <submittedName>
        <fullName evidence="3">Carbohydrate esterase family 4 protein</fullName>
    </submittedName>
</protein>
<name>A0A0F7SKM0_PHARH</name>
<keyword evidence="2" id="KW-0732">Signal</keyword>
<evidence type="ECO:0000313" key="3">
    <source>
        <dbReference type="EMBL" id="CDZ97989.1"/>
    </source>
</evidence>
<dbReference type="EMBL" id="LN483273">
    <property type="protein sequence ID" value="CDZ97989.1"/>
    <property type="molecule type" value="Genomic_DNA"/>
</dbReference>
<dbReference type="AlphaFoldDB" id="A0A0F7SKM0"/>
<dbReference type="InterPro" id="IPR011330">
    <property type="entry name" value="Glyco_hydro/deAcase_b/a-brl"/>
</dbReference>
<dbReference type="InterPro" id="IPR052740">
    <property type="entry name" value="CE4"/>
</dbReference>
<accession>A0A0F7SKM0</accession>
<dbReference type="CDD" id="cd10919">
    <property type="entry name" value="CE4_CDA_like"/>
    <property type="match status" value="1"/>
</dbReference>
<organism evidence="3">
    <name type="scientific">Phaffia rhodozyma</name>
    <name type="common">Yeast</name>
    <name type="synonym">Xanthophyllomyces dendrorhous</name>
    <dbReference type="NCBI Taxonomy" id="264483"/>
    <lineage>
        <taxon>Eukaryota</taxon>
        <taxon>Fungi</taxon>
        <taxon>Dikarya</taxon>
        <taxon>Basidiomycota</taxon>
        <taxon>Agaricomycotina</taxon>
        <taxon>Tremellomycetes</taxon>
        <taxon>Cystofilobasidiales</taxon>
        <taxon>Mrakiaceae</taxon>
        <taxon>Phaffia</taxon>
    </lineage>
</organism>
<proteinExistence type="predicted"/>
<dbReference type="Gene3D" id="3.20.20.370">
    <property type="entry name" value="Glycoside hydrolase/deacetylase"/>
    <property type="match status" value="1"/>
</dbReference>
<feature type="chain" id="PRO_5002522055" evidence="2">
    <location>
        <begin position="25"/>
        <end position="520"/>
    </location>
</feature>
<feature type="region of interest" description="Disordered" evidence="1">
    <location>
        <begin position="456"/>
        <end position="476"/>
    </location>
</feature>